<keyword evidence="1" id="KW-0472">Membrane</keyword>
<organism evidence="2 3">
    <name type="scientific">Candidatus Viridilinea halotolerans</name>
    <dbReference type="NCBI Taxonomy" id="2491704"/>
    <lineage>
        <taxon>Bacteria</taxon>
        <taxon>Bacillati</taxon>
        <taxon>Chloroflexota</taxon>
        <taxon>Chloroflexia</taxon>
        <taxon>Chloroflexales</taxon>
        <taxon>Chloroflexineae</taxon>
        <taxon>Oscillochloridaceae</taxon>
        <taxon>Candidatus Viridilinea</taxon>
    </lineage>
</organism>
<dbReference type="EMBL" id="RSAS01000555">
    <property type="protein sequence ID" value="RRR70106.1"/>
    <property type="molecule type" value="Genomic_DNA"/>
</dbReference>
<dbReference type="AlphaFoldDB" id="A0A426TWY0"/>
<evidence type="ECO:0000256" key="1">
    <source>
        <dbReference type="SAM" id="Phobius"/>
    </source>
</evidence>
<keyword evidence="1" id="KW-1133">Transmembrane helix</keyword>
<reference evidence="2 3" key="1">
    <citation type="submission" date="2018-12" db="EMBL/GenBank/DDBJ databases">
        <title>Genome Sequence of Candidatus Viridilinea halotolerans isolated from saline sulfide-rich spring.</title>
        <authorList>
            <person name="Grouzdev D.S."/>
            <person name="Burganskaya E.I."/>
            <person name="Krutkina M.S."/>
            <person name="Sukhacheva M.V."/>
            <person name="Gorlenko V.M."/>
        </authorList>
    </citation>
    <scope>NUCLEOTIDE SEQUENCE [LARGE SCALE GENOMIC DNA]</scope>
    <source>
        <strain evidence="2">Chok-6</strain>
    </source>
</reference>
<dbReference type="Proteomes" id="UP000280307">
    <property type="component" value="Unassembled WGS sequence"/>
</dbReference>
<proteinExistence type="predicted"/>
<feature type="transmembrane region" description="Helical" evidence="1">
    <location>
        <begin position="83"/>
        <end position="102"/>
    </location>
</feature>
<feature type="transmembrane region" description="Helical" evidence="1">
    <location>
        <begin position="58"/>
        <end position="77"/>
    </location>
</feature>
<keyword evidence="1" id="KW-0812">Transmembrane</keyword>
<evidence type="ECO:0000313" key="3">
    <source>
        <dbReference type="Proteomes" id="UP000280307"/>
    </source>
</evidence>
<name>A0A426TWY0_9CHLR</name>
<gene>
    <name evidence="2" type="ORF">EI684_13850</name>
</gene>
<comment type="caution">
    <text evidence="2">The sequence shown here is derived from an EMBL/GenBank/DDBJ whole genome shotgun (WGS) entry which is preliminary data.</text>
</comment>
<sequence length="125" mass="14197">MLRRLLPPLVHATSDDDALLAWRKHTSLLLLRLALLLGLPILLFDATTHWQFQRWPMLAANLGLVCLLLGLIAFPLIDYRLRSGSIVAMLLFNGLVGMSQYLSNKGEHRPHRSLLMAFQCRRADL</sequence>
<evidence type="ECO:0000313" key="2">
    <source>
        <dbReference type="EMBL" id="RRR70106.1"/>
    </source>
</evidence>
<protein>
    <submittedName>
        <fullName evidence="2">Uncharacterized protein</fullName>
    </submittedName>
</protein>
<feature type="transmembrane region" description="Helical" evidence="1">
    <location>
        <begin position="29"/>
        <end position="46"/>
    </location>
</feature>
<accession>A0A426TWY0</accession>